<comment type="catalytic activity">
    <reaction evidence="1">
        <text>inosine + phosphate = alpha-D-ribose 1-phosphate + hypoxanthine</text>
        <dbReference type="Rhea" id="RHEA:27646"/>
        <dbReference type="ChEBI" id="CHEBI:17368"/>
        <dbReference type="ChEBI" id="CHEBI:17596"/>
        <dbReference type="ChEBI" id="CHEBI:43474"/>
        <dbReference type="ChEBI" id="CHEBI:57720"/>
        <dbReference type="EC" id="2.4.2.1"/>
    </reaction>
    <physiologicalReaction direction="left-to-right" evidence="1">
        <dbReference type="Rhea" id="RHEA:27647"/>
    </physiologicalReaction>
</comment>
<evidence type="ECO:0000256" key="7">
    <source>
        <dbReference type="ARBA" id="ARBA00047989"/>
    </source>
</evidence>
<evidence type="ECO:0000256" key="6">
    <source>
        <dbReference type="ARBA" id="ARBA00022833"/>
    </source>
</evidence>
<evidence type="ECO:0000256" key="5">
    <source>
        <dbReference type="ARBA" id="ARBA00022801"/>
    </source>
</evidence>
<proteinExistence type="inferred from homology"/>
<dbReference type="PANTHER" id="PTHR30616:SF2">
    <property type="entry name" value="PURINE NUCLEOSIDE PHOSPHORYLASE LACC1"/>
    <property type="match status" value="1"/>
</dbReference>
<comment type="catalytic activity">
    <reaction evidence="7">
        <text>adenosine + H2O + H(+) = inosine + NH4(+)</text>
        <dbReference type="Rhea" id="RHEA:24408"/>
        <dbReference type="ChEBI" id="CHEBI:15377"/>
        <dbReference type="ChEBI" id="CHEBI:15378"/>
        <dbReference type="ChEBI" id="CHEBI:16335"/>
        <dbReference type="ChEBI" id="CHEBI:17596"/>
        <dbReference type="ChEBI" id="CHEBI:28938"/>
        <dbReference type="EC" id="3.5.4.4"/>
    </reaction>
    <physiologicalReaction direction="left-to-right" evidence="7">
        <dbReference type="Rhea" id="RHEA:24409"/>
    </physiologicalReaction>
</comment>
<evidence type="ECO:0000313" key="12">
    <source>
        <dbReference type="Proteomes" id="UP000050317"/>
    </source>
</evidence>
<dbReference type="Pfam" id="PF02578">
    <property type="entry name" value="Cu-oxidase_4"/>
    <property type="match status" value="1"/>
</dbReference>
<dbReference type="SUPFAM" id="SSF64438">
    <property type="entry name" value="CNF1/YfiH-like putative cysteine hydrolases"/>
    <property type="match status" value="1"/>
</dbReference>
<protein>
    <recommendedName>
        <fullName evidence="10">Purine nucleoside phosphorylase</fullName>
    </recommendedName>
</protein>
<accession>A0A0Q0E5V0</accession>
<dbReference type="GO" id="GO:0016787">
    <property type="term" value="F:hydrolase activity"/>
    <property type="evidence" value="ECO:0007669"/>
    <property type="project" value="UniProtKB-KW"/>
</dbReference>
<evidence type="ECO:0000256" key="9">
    <source>
        <dbReference type="ARBA" id="ARBA00049893"/>
    </source>
</evidence>
<keyword evidence="3" id="KW-0808">Transferase</keyword>
<evidence type="ECO:0000256" key="8">
    <source>
        <dbReference type="ARBA" id="ARBA00048968"/>
    </source>
</evidence>
<dbReference type="EMBL" id="LJRR01000447">
    <property type="protein sequence ID" value="KPZ08850.1"/>
    <property type="molecule type" value="Genomic_DNA"/>
</dbReference>
<evidence type="ECO:0000256" key="4">
    <source>
        <dbReference type="ARBA" id="ARBA00022723"/>
    </source>
</evidence>
<comment type="catalytic activity">
    <reaction evidence="8">
        <text>adenosine + phosphate = alpha-D-ribose 1-phosphate + adenine</text>
        <dbReference type="Rhea" id="RHEA:27642"/>
        <dbReference type="ChEBI" id="CHEBI:16335"/>
        <dbReference type="ChEBI" id="CHEBI:16708"/>
        <dbReference type="ChEBI" id="CHEBI:43474"/>
        <dbReference type="ChEBI" id="CHEBI:57720"/>
        <dbReference type="EC" id="2.4.2.1"/>
    </reaction>
    <physiologicalReaction direction="left-to-right" evidence="8">
        <dbReference type="Rhea" id="RHEA:27643"/>
    </physiologicalReaction>
</comment>
<keyword evidence="4" id="KW-0479">Metal-binding</keyword>
<dbReference type="InterPro" id="IPR011324">
    <property type="entry name" value="Cytotoxic_necrot_fac-like_cat"/>
</dbReference>
<dbReference type="NCBIfam" id="TIGR00726">
    <property type="entry name" value="peptidoglycan editing factor PgeF"/>
    <property type="match status" value="1"/>
</dbReference>
<evidence type="ECO:0000256" key="2">
    <source>
        <dbReference type="ARBA" id="ARBA00007353"/>
    </source>
</evidence>
<dbReference type="AlphaFoldDB" id="A0A0Q0E5V0"/>
<dbReference type="InterPro" id="IPR003730">
    <property type="entry name" value="Cu_polyphenol_OxRdtase"/>
</dbReference>
<organism evidence="11 12">
    <name type="scientific">Pseudomonas syringae pv. viburni</name>
    <dbReference type="NCBI Taxonomy" id="251703"/>
    <lineage>
        <taxon>Bacteria</taxon>
        <taxon>Pseudomonadati</taxon>
        <taxon>Pseudomonadota</taxon>
        <taxon>Gammaproteobacteria</taxon>
        <taxon>Pseudomonadales</taxon>
        <taxon>Pseudomonadaceae</taxon>
        <taxon>Pseudomonas</taxon>
    </lineage>
</organism>
<sequence>MGIATARRLRLVAVVAQAGSRGVHRVNDWLIPDWPAPAQIKSCITTRSGGASLAPFDSFNLGNHVDDSPSAVASNRLRLTTHLNVQPAWLRQVHGVDVAHADPSRVVEADASWTSSPGVACTIMTADCLPALFCRRDGTRVAAAHAGWRGLAAGVLEATADSLHSKPEDIMAWLGPAIGQPSFEVGPEVREAFIGSHPQTAQAFVASSNPDRFMADIYELARLRLAAHGITAVYGGGLDTFTDSRFYSYRRAARTGRFASLIWIDHA</sequence>
<gene>
    <name evidence="11" type="ORF">ALO40_04807</name>
</gene>
<name>A0A0Q0E5V0_9PSED</name>
<keyword evidence="5" id="KW-0378">Hydrolase</keyword>
<dbReference type="PANTHER" id="PTHR30616">
    <property type="entry name" value="UNCHARACTERIZED PROTEIN YFIH"/>
    <property type="match status" value="1"/>
</dbReference>
<dbReference type="Proteomes" id="UP000050317">
    <property type="component" value="Unassembled WGS sequence"/>
</dbReference>
<evidence type="ECO:0000256" key="1">
    <source>
        <dbReference type="ARBA" id="ARBA00000553"/>
    </source>
</evidence>
<dbReference type="PATRIC" id="fig|251703.9.peg.988"/>
<dbReference type="Gene3D" id="3.60.140.10">
    <property type="entry name" value="CNF1/YfiH-like putative cysteine hydrolases"/>
    <property type="match status" value="1"/>
</dbReference>
<evidence type="ECO:0000256" key="3">
    <source>
        <dbReference type="ARBA" id="ARBA00022679"/>
    </source>
</evidence>
<evidence type="ECO:0000313" key="11">
    <source>
        <dbReference type="EMBL" id="KPZ08850.1"/>
    </source>
</evidence>
<dbReference type="GO" id="GO:0017061">
    <property type="term" value="F:S-methyl-5-thioadenosine phosphorylase activity"/>
    <property type="evidence" value="ECO:0007669"/>
    <property type="project" value="UniProtKB-EC"/>
</dbReference>
<reference evidence="11 12" key="1">
    <citation type="submission" date="2015-09" db="EMBL/GenBank/DDBJ databases">
        <title>Genome announcement of multiple Pseudomonas syringae strains.</title>
        <authorList>
            <person name="Thakur S."/>
            <person name="Wang P.W."/>
            <person name="Gong Y."/>
            <person name="Weir B.S."/>
            <person name="Guttman D.S."/>
        </authorList>
    </citation>
    <scope>NUCLEOTIDE SEQUENCE [LARGE SCALE GENOMIC DNA]</scope>
    <source>
        <strain evidence="11 12">ICMP3963</strain>
    </source>
</reference>
<evidence type="ECO:0000256" key="10">
    <source>
        <dbReference type="RuleBase" id="RU361274"/>
    </source>
</evidence>
<dbReference type="CDD" id="cd16833">
    <property type="entry name" value="YfiH"/>
    <property type="match status" value="1"/>
</dbReference>
<comment type="similarity">
    <text evidence="2 10">Belongs to the purine nucleoside phosphorylase YfiH/LACC1 family.</text>
</comment>
<dbReference type="InterPro" id="IPR038371">
    <property type="entry name" value="Cu_polyphenol_OxRdtase_sf"/>
</dbReference>
<dbReference type="GO" id="GO:0005507">
    <property type="term" value="F:copper ion binding"/>
    <property type="evidence" value="ECO:0007669"/>
    <property type="project" value="TreeGrafter"/>
</dbReference>
<comment type="catalytic activity">
    <reaction evidence="9">
        <text>S-methyl-5'-thioadenosine + phosphate = 5-(methylsulfanyl)-alpha-D-ribose 1-phosphate + adenine</text>
        <dbReference type="Rhea" id="RHEA:11852"/>
        <dbReference type="ChEBI" id="CHEBI:16708"/>
        <dbReference type="ChEBI" id="CHEBI:17509"/>
        <dbReference type="ChEBI" id="CHEBI:43474"/>
        <dbReference type="ChEBI" id="CHEBI:58533"/>
        <dbReference type="EC" id="2.4.2.28"/>
    </reaction>
    <physiologicalReaction direction="left-to-right" evidence="9">
        <dbReference type="Rhea" id="RHEA:11853"/>
    </physiologicalReaction>
</comment>
<keyword evidence="6" id="KW-0862">Zinc</keyword>
<comment type="caution">
    <text evidence="11">The sequence shown here is derived from an EMBL/GenBank/DDBJ whole genome shotgun (WGS) entry which is preliminary data.</text>
</comment>